<name>W6P8M2_9BACE</name>
<reference evidence="1 2" key="1">
    <citation type="submission" date="2013-12" db="EMBL/GenBank/DDBJ databases">
        <title>Improved hybrid genome assemblies of Bacteroides xylanisolvens SD CC 1b and Bacteroides xylanisolvens SD CC 2a using Illumina and 454 Sequencing.</title>
        <authorList>
            <person name="Ramaraj T."/>
            <person name="Sundararajan A."/>
            <person name="Mudge J."/>
            <person name="Schilkey F.D."/>
            <person name="Delvecchio V."/>
            <person name="Donlon M."/>
            <person name="Ziemer C."/>
        </authorList>
    </citation>
    <scope>NUCLEOTIDE SEQUENCE [LARGE SCALE GENOMIC DNA]</scope>
</reference>
<gene>
    <name evidence="1" type="ORF">BN890_36310</name>
</gene>
<sequence>MSNNASACRLFYPGEIDETHQWAPELKDITYDNVSYEGLRKTDDYGKASLKGVSPVAIGDGPKWIKGNPTESMFSVYSSSPVGILGAIVCQTNVEGILRLDCNVTDFYTEKPYPVYLYYNPHKETKTITYQATQPCDLFDIVAKEYIAKNIKTNGSVEIPANDARVIVELPAGTELELKNGKIIANKQNIISYN</sequence>
<proteinExistence type="predicted"/>
<protein>
    <submittedName>
        <fullName evidence="1">Uncharacterized protein</fullName>
    </submittedName>
</protein>
<comment type="caution">
    <text evidence="1">The sequence shown here is derived from an EMBL/GenBank/DDBJ whole genome shotgun (WGS) entry which is preliminary data.</text>
</comment>
<evidence type="ECO:0000313" key="1">
    <source>
        <dbReference type="EMBL" id="CDM06029.1"/>
    </source>
</evidence>
<accession>W6P8M2</accession>
<organism evidence="1 2">
    <name type="scientific">Bacteroides xylanisolvens SD CC 1b</name>
    <dbReference type="NCBI Taxonomy" id="702447"/>
    <lineage>
        <taxon>Bacteria</taxon>
        <taxon>Pseudomonadati</taxon>
        <taxon>Bacteroidota</taxon>
        <taxon>Bacteroidia</taxon>
        <taxon>Bacteroidales</taxon>
        <taxon>Bacteroidaceae</taxon>
        <taxon>Bacteroides</taxon>
    </lineage>
</organism>
<evidence type="ECO:0000313" key="2">
    <source>
        <dbReference type="Proteomes" id="UP000019380"/>
    </source>
</evidence>
<dbReference type="EMBL" id="CBXG010000042">
    <property type="protein sequence ID" value="CDM06029.1"/>
    <property type="molecule type" value="Genomic_DNA"/>
</dbReference>
<dbReference type="AlphaFoldDB" id="W6P8M2"/>
<dbReference type="Proteomes" id="UP000019380">
    <property type="component" value="Unassembled WGS sequence"/>
</dbReference>